<dbReference type="AlphaFoldDB" id="A0A4Y9LK91"/>
<proteinExistence type="predicted"/>
<organism evidence="1 2">
    <name type="scientific">Bradyrhizobium niftali</name>
    <dbReference type="NCBI Taxonomy" id="2560055"/>
    <lineage>
        <taxon>Bacteria</taxon>
        <taxon>Pseudomonadati</taxon>
        <taxon>Pseudomonadota</taxon>
        <taxon>Alphaproteobacteria</taxon>
        <taxon>Hyphomicrobiales</taxon>
        <taxon>Nitrobacteraceae</taxon>
        <taxon>Bradyrhizobium</taxon>
    </lineage>
</organism>
<accession>A0A4Y9LK91</accession>
<comment type="caution">
    <text evidence="1">The sequence shown here is derived from an EMBL/GenBank/DDBJ whole genome shotgun (WGS) entry which is preliminary data.</text>
</comment>
<gene>
    <name evidence="1" type="ORF">E4K65_29170</name>
</gene>
<protein>
    <submittedName>
        <fullName evidence="1">Uncharacterized protein</fullName>
    </submittedName>
</protein>
<keyword evidence="2" id="KW-1185">Reference proteome</keyword>
<sequence>MQQGVRQSRHVRIGHSPCERRGEAMLRDEQLSILRDICQSIAFADDRQGKMGQLIADGYVMKDGDLFELTAKGITAVEEHAAALGESDATSTPSYRLI</sequence>
<dbReference type="EMBL" id="SPQT01000020">
    <property type="protein sequence ID" value="TFV44000.1"/>
    <property type="molecule type" value="Genomic_DNA"/>
</dbReference>
<evidence type="ECO:0000313" key="2">
    <source>
        <dbReference type="Proteomes" id="UP000297966"/>
    </source>
</evidence>
<evidence type="ECO:0000313" key="1">
    <source>
        <dbReference type="EMBL" id="TFV44000.1"/>
    </source>
</evidence>
<reference evidence="1 2" key="1">
    <citation type="submission" date="2019-03" db="EMBL/GenBank/DDBJ databases">
        <title>Bradyrhizobium diversity isolated from nodules of Chamaecrista fasciculata.</title>
        <authorList>
            <person name="Klepa M.S."/>
            <person name="Urquiaga M.O."/>
            <person name="Hungria M."/>
            <person name="Delamuta J.R."/>
        </authorList>
    </citation>
    <scope>NUCLEOTIDE SEQUENCE [LARGE SCALE GENOMIC DNA]</scope>
    <source>
        <strain evidence="1 2">CNPSo 3448</strain>
    </source>
</reference>
<dbReference type="OrthoDB" id="8242491at2"/>
<dbReference type="Proteomes" id="UP000297966">
    <property type="component" value="Unassembled WGS sequence"/>
</dbReference>
<name>A0A4Y9LK91_9BRAD</name>